<dbReference type="PANTHER" id="PTHR11439:SF483">
    <property type="entry name" value="PEPTIDE SYNTHASE GLIP-LIKE, PUTATIVE (AFU_ORTHOLOGUE AFUA_3G12920)-RELATED"/>
    <property type="match status" value="1"/>
</dbReference>
<protein>
    <submittedName>
        <fullName evidence="2">Retrovirus-related gag-pol polyprotein</fullName>
    </submittedName>
</protein>
<dbReference type="RefSeq" id="XP_024571720.1">
    <property type="nucleotide sequence ID" value="XM_024723214.1"/>
</dbReference>
<dbReference type="OMA" id="WNENTSE"/>
<name>A0A0P1A565_PLAHL</name>
<evidence type="ECO:0000313" key="3">
    <source>
        <dbReference type="Proteomes" id="UP000054928"/>
    </source>
</evidence>
<dbReference type="Proteomes" id="UP000054928">
    <property type="component" value="Unassembled WGS sequence"/>
</dbReference>
<accession>A0A0P1A565</accession>
<organism evidence="2 3">
    <name type="scientific">Plasmopara halstedii</name>
    <name type="common">Downy mildew of sunflower</name>
    <dbReference type="NCBI Taxonomy" id="4781"/>
    <lineage>
        <taxon>Eukaryota</taxon>
        <taxon>Sar</taxon>
        <taxon>Stramenopiles</taxon>
        <taxon>Oomycota</taxon>
        <taxon>Peronosporomycetes</taxon>
        <taxon>Peronosporales</taxon>
        <taxon>Peronosporaceae</taxon>
        <taxon>Plasmopara</taxon>
    </lineage>
</organism>
<dbReference type="STRING" id="4781.A0A0P1A565"/>
<dbReference type="Pfam" id="PF07727">
    <property type="entry name" value="RVT_2"/>
    <property type="match status" value="1"/>
</dbReference>
<dbReference type="OrthoDB" id="123721at2759"/>
<proteinExistence type="predicted"/>
<sequence>MLELGFKKCEADHCIYVKRNDNNMIFVALYVDDLVIASNNNGLLKSTKNALSERFAMTDLGRLKYFLGIEIEQDESTGSVSMRQTKFANDILKKFSMENSNSVKTPQDPGLILTKAMCEGGCKHEETMINVPYRNAVCCLMYLIVRTRPDLAAAGGVLSQFATDPCPSHWQALKRVFCYIQGTKTFGIKFQATK</sequence>
<dbReference type="EMBL" id="CCYD01000041">
    <property type="protein sequence ID" value="CEG35351.1"/>
    <property type="molecule type" value="Genomic_DNA"/>
</dbReference>
<keyword evidence="3" id="KW-1185">Reference proteome</keyword>
<dbReference type="PANTHER" id="PTHR11439">
    <property type="entry name" value="GAG-POL-RELATED RETROTRANSPOSON"/>
    <property type="match status" value="1"/>
</dbReference>
<reference evidence="3" key="1">
    <citation type="submission" date="2014-09" db="EMBL/GenBank/DDBJ databases">
        <authorList>
            <person name="Sharma Rahul"/>
            <person name="Thines Marco"/>
        </authorList>
    </citation>
    <scope>NUCLEOTIDE SEQUENCE [LARGE SCALE GENOMIC DNA]</scope>
</reference>
<evidence type="ECO:0000259" key="1">
    <source>
        <dbReference type="Pfam" id="PF07727"/>
    </source>
</evidence>
<dbReference type="SUPFAM" id="SSF56672">
    <property type="entry name" value="DNA/RNA polymerases"/>
    <property type="match status" value="1"/>
</dbReference>
<dbReference type="InterPro" id="IPR043502">
    <property type="entry name" value="DNA/RNA_pol_sf"/>
</dbReference>
<dbReference type="GeneID" id="36404532"/>
<dbReference type="AlphaFoldDB" id="A0A0P1A565"/>
<feature type="domain" description="Reverse transcriptase Ty1/copia-type" evidence="1">
    <location>
        <begin position="2"/>
        <end position="107"/>
    </location>
</feature>
<evidence type="ECO:0000313" key="2">
    <source>
        <dbReference type="EMBL" id="CEG35351.1"/>
    </source>
</evidence>
<dbReference type="InterPro" id="IPR013103">
    <property type="entry name" value="RVT_2"/>
</dbReference>